<dbReference type="PANTHER" id="PTHR37691:SF1">
    <property type="entry name" value="BLR3518 PROTEIN"/>
    <property type="match status" value="1"/>
</dbReference>
<dbReference type="Gene3D" id="3.40.1260.10">
    <property type="entry name" value="DsrEFH-like"/>
    <property type="match status" value="1"/>
</dbReference>
<dbReference type="AlphaFoldDB" id="A0A0F9WR24"/>
<name>A0A0F9WR24_9ZZZZ</name>
<comment type="caution">
    <text evidence="1">The sequence shown here is derived from an EMBL/GenBank/DDBJ whole genome shotgun (WGS) entry which is preliminary data.</text>
</comment>
<reference evidence="1" key="1">
    <citation type="journal article" date="2015" name="Nature">
        <title>Complex archaea that bridge the gap between prokaryotes and eukaryotes.</title>
        <authorList>
            <person name="Spang A."/>
            <person name="Saw J.H."/>
            <person name="Jorgensen S.L."/>
            <person name="Zaremba-Niedzwiedzka K."/>
            <person name="Martijn J."/>
            <person name="Lind A.E."/>
            <person name="van Eijk R."/>
            <person name="Schleper C."/>
            <person name="Guy L."/>
            <person name="Ettema T.J."/>
        </authorList>
    </citation>
    <scope>NUCLEOTIDE SEQUENCE</scope>
</reference>
<dbReference type="InterPro" id="IPR027396">
    <property type="entry name" value="DsrEFH-like"/>
</dbReference>
<proteinExistence type="predicted"/>
<evidence type="ECO:0000313" key="1">
    <source>
        <dbReference type="EMBL" id="KKN81203.1"/>
    </source>
</evidence>
<sequence>MMLGTAFRRGCWHALFCLLLLTAHASVQADEPISEAKPFADKYLLLQLSDDDPAKQNIVLSVAANLLEFYGPDLIDIEVTTFGPGVHLLYADNSRREKIDSLMAQGVRFSVCMNTIKSIERSTGERPELHPQSIHVDVGVAHILEKVEQGYVLVRP</sequence>
<organism evidence="1">
    <name type="scientific">marine sediment metagenome</name>
    <dbReference type="NCBI Taxonomy" id="412755"/>
    <lineage>
        <taxon>unclassified sequences</taxon>
        <taxon>metagenomes</taxon>
        <taxon>ecological metagenomes</taxon>
    </lineage>
</organism>
<protein>
    <recommendedName>
        <fullName evidence="2">DsrE/DsrF-like family protein</fullName>
    </recommendedName>
</protein>
<dbReference type="SUPFAM" id="SSF75169">
    <property type="entry name" value="DsrEFH-like"/>
    <property type="match status" value="1"/>
</dbReference>
<dbReference type="PANTHER" id="PTHR37691">
    <property type="entry name" value="BLR3518 PROTEIN"/>
    <property type="match status" value="1"/>
</dbReference>
<evidence type="ECO:0008006" key="2">
    <source>
        <dbReference type="Google" id="ProtNLM"/>
    </source>
</evidence>
<dbReference type="EMBL" id="LAZR01000218">
    <property type="protein sequence ID" value="KKN81203.1"/>
    <property type="molecule type" value="Genomic_DNA"/>
</dbReference>
<accession>A0A0F9WR24</accession>
<gene>
    <name evidence="1" type="ORF">LCGC14_0321570</name>
</gene>